<dbReference type="PANTHER" id="PTHR43345">
    <property type="entry name" value="3-ISOPROPYLMALATE DEHYDRATASE SMALL SUBUNIT 2-RELATED-RELATED"/>
    <property type="match status" value="1"/>
</dbReference>
<accession>A0A523XJ73</accession>
<dbReference type="HAMAP" id="MF_01032">
    <property type="entry name" value="LeuD_type2"/>
    <property type="match status" value="1"/>
</dbReference>
<dbReference type="GO" id="GO:0009098">
    <property type="term" value="P:L-leucine biosynthetic process"/>
    <property type="evidence" value="ECO:0007669"/>
    <property type="project" value="UniProtKB-UniRule"/>
</dbReference>
<dbReference type="InterPro" id="IPR050075">
    <property type="entry name" value="LeuD"/>
</dbReference>
<dbReference type="Proteomes" id="UP000315525">
    <property type="component" value="Unassembled WGS sequence"/>
</dbReference>
<evidence type="ECO:0000259" key="4">
    <source>
        <dbReference type="Pfam" id="PF00694"/>
    </source>
</evidence>
<dbReference type="UniPathway" id="UPA00048">
    <property type="reaction ID" value="UER00071"/>
</dbReference>
<gene>
    <name evidence="3" type="primary">leuD</name>
    <name evidence="6" type="ORF">E3J38_07370</name>
    <name evidence="5" type="ORF">E3J62_07240</name>
</gene>
<dbReference type="InterPro" id="IPR015928">
    <property type="entry name" value="Aconitase/3IPM_dehydase_swvl"/>
</dbReference>
<keyword evidence="2 3" id="KW-0456">Lyase</keyword>
<protein>
    <recommendedName>
        <fullName evidence="3">3-isopropylmalate dehydratase small subunit</fullName>
        <ecNumber evidence="3">4.2.1.33</ecNumber>
    </recommendedName>
    <alternativeName>
        <fullName evidence="3">Alpha-IPM isomerase</fullName>
        <shortName evidence="3">IPMI</shortName>
    </alternativeName>
    <alternativeName>
        <fullName evidence="3">Isopropylmalate isomerase</fullName>
    </alternativeName>
</protein>
<dbReference type="InterPro" id="IPR011827">
    <property type="entry name" value="LeuD_type2/HacB/DmdB"/>
</dbReference>
<evidence type="ECO:0000313" key="5">
    <source>
        <dbReference type="EMBL" id="TET45547.1"/>
    </source>
</evidence>
<dbReference type="PANTHER" id="PTHR43345:SF2">
    <property type="entry name" value="3-ISOPROPYLMALATE DEHYDRATASE SMALL SUBUNIT 1"/>
    <property type="match status" value="1"/>
</dbReference>
<evidence type="ECO:0000313" key="6">
    <source>
        <dbReference type="EMBL" id="TET79307.1"/>
    </source>
</evidence>
<feature type="domain" description="Aconitase A/isopropylmalate dehydratase small subunit swivel" evidence="4">
    <location>
        <begin position="40"/>
        <end position="101"/>
    </location>
</feature>
<evidence type="ECO:0000256" key="3">
    <source>
        <dbReference type="HAMAP-Rule" id="MF_01032"/>
    </source>
</evidence>
<dbReference type="InterPro" id="IPR000573">
    <property type="entry name" value="AconitaseA/IPMdHydase_ssu_swvl"/>
</dbReference>
<dbReference type="NCBIfam" id="TIGR02087">
    <property type="entry name" value="LEUD_arch"/>
    <property type="match status" value="1"/>
</dbReference>
<dbReference type="GO" id="GO:0003861">
    <property type="term" value="F:3-isopropylmalate dehydratase activity"/>
    <property type="evidence" value="ECO:0007669"/>
    <property type="project" value="UniProtKB-UniRule"/>
</dbReference>
<keyword evidence="3" id="KW-0432">Leucine biosynthesis</keyword>
<comment type="similarity">
    <text evidence="1 3">Belongs to the LeuD family. LeuD type 2 subfamily.</text>
</comment>
<evidence type="ECO:0000256" key="2">
    <source>
        <dbReference type="ARBA" id="ARBA00023239"/>
    </source>
</evidence>
<keyword evidence="3" id="KW-0028">Amino-acid biosynthesis</keyword>
<dbReference type="Gene3D" id="3.20.19.10">
    <property type="entry name" value="Aconitase, domain 4"/>
    <property type="match status" value="1"/>
</dbReference>
<reference evidence="7 8" key="1">
    <citation type="submission" date="2019-03" db="EMBL/GenBank/DDBJ databases">
        <title>Metabolic potential of uncultured bacteria and archaea associated with petroleum seepage in deep-sea sediments.</title>
        <authorList>
            <person name="Dong X."/>
            <person name="Hubert C."/>
        </authorList>
    </citation>
    <scope>NUCLEOTIDE SEQUENCE [LARGE SCALE GENOMIC DNA]</scope>
    <source>
        <strain evidence="6">E29_bin36</strain>
        <strain evidence="5">E44_bin18</strain>
    </source>
</reference>
<organism evidence="6 8">
    <name type="scientific">candidate division TA06 bacterium</name>
    <dbReference type="NCBI Taxonomy" id="2250710"/>
    <lineage>
        <taxon>Bacteria</taxon>
        <taxon>Bacteria division TA06</taxon>
    </lineage>
</organism>
<comment type="function">
    <text evidence="3">Catalyzes the isomerization between 2-isopropylmalate and 3-isopropylmalate, via the formation of 2-isopropylmaleate.</text>
</comment>
<sequence>MGKVWKYGNDVNTDVIFPGKYTYTVTDPQEIAGHALEDLDPDFAGKVEKGDIIVAGSNFGCGSSREQAASCLKYAGVEGVIAESFARIFYRNAINFGLPAIVCPDAAGTLKPGEIIEIDLVSGEIRAKDKVYEFVPFPEFIMEIIRDGGLLAHIKKELETNG</sequence>
<dbReference type="EMBL" id="SOJN01000080">
    <property type="protein sequence ID" value="TET45547.1"/>
    <property type="molecule type" value="Genomic_DNA"/>
</dbReference>
<dbReference type="SUPFAM" id="SSF52016">
    <property type="entry name" value="LeuD/IlvD-like"/>
    <property type="match status" value="1"/>
</dbReference>
<name>A0A523XJ73_UNCT6</name>
<dbReference type="AlphaFoldDB" id="A0A523XJ73"/>
<comment type="caution">
    <text evidence="6">The sequence shown here is derived from an EMBL/GenBank/DDBJ whole genome shotgun (WGS) entry which is preliminary data.</text>
</comment>
<proteinExistence type="inferred from homology"/>
<dbReference type="Proteomes" id="UP000315534">
    <property type="component" value="Unassembled WGS sequence"/>
</dbReference>
<evidence type="ECO:0000313" key="8">
    <source>
        <dbReference type="Proteomes" id="UP000315534"/>
    </source>
</evidence>
<evidence type="ECO:0000313" key="7">
    <source>
        <dbReference type="Proteomes" id="UP000315525"/>
    </source>
</evidence>
<comment type="pathway">
    <text evidence="3">Amino-acid biosynthesis; L-leucine biosynthesis; L-leucine from 3-methyl-2-oxobutanoate: step 2/4.</text>
</comment>
<evidence type="ECO:0000256" key="1">
    <source>
        <dbReference type="ARBA" id="ARBA00009869"/>
    </source>
</evidence>
<dbReference type="EC" id="4.2.1.33" evidence="3"/>
<comment type="subunit">
    <text evidence="3">Heterodimer of LeuC and LeuD.</text>
</comment>
<dbReference type="Pfam" id="PF00694">
    <property type="entry name" value="Aconitase_C"/>
    <property type="match status" value="1"/>
</dbReference>
<dbReference type="EMBL" id="SOIP01000427">
    <property type="protein sequence ID" value="TET79307.1"/>
    <property type="molecule type" value="Genomic_DNA"/>
</dbReference>
<comment type="catalytic activity">
    <reaction evidence="3">
        <text>(2R,3S)-3-isopropylmalate = (2S)-2-isopropylmalate</text>
        <dbReference type="Rhea" id="RHEA:32287"/>
        <dbReference type="ChEBI" id="CHEBI:1178"/>
        <dbReference type="ChEBI" id="CHEBI:35121"/>
        <dbReference type="EC" id="4.2.1.33"/>
    </reaction>
</comment>
<keyword evidence="3" id="KW-0100">Branched-chain amino acid biosynthesis</keyword>